<dbReference type="Pfam" id="PF03480">
    <property type="entry name" value="DctP"/>
    <property type="match status" value="1"/>
</dbReference>
<comment type="caution">
    <text evidence="5">The sequence shown here is derived from an EMBL/GenBank/DDBJ whole genome shotgun (WGS) entry which is preliminary data.</text>
</comment>
<gene>
    <name evidence="5" type="ORF">FQV27_15190</name>
</gene>
<evidence type="ECO:0000313" key="6">
    <source>
        <dbReference type="Proteomes" id="UP000321562"/>
    </source>
</evidence>
<dbReference type="PANTHER" id="PTHR33376:SF15">
    <property type="entry name" value="BLL6794 PROTEIN"/>
    <property type="match status" value="1"/>
</dbReference>
<dbReference type="NCBIfam" id="NF037995">
    <property type="entry name" value="TRAP_S1"/>
    <property type="match status" value="1"/>
</dbReference>
<dbReference type="PANTHER" id="PTHR33376">
    <property type="match status" value="1"/>
</dbReference>
<protein>
    <submittedName>
        <fullName evidence="5">TRAP transporter substrate-binding protein</fullName>
    </submittedName>
</protein>
<dbReference type="InterPro" id="IPR038404">
    <property type="entry name" value="TRAP_DctP_sf"/>
</dbReference>
<dbReference type="GO" id="GO:0042597">
    <property type="term" value="C:periplasmic space"/>
    <property type="evidence" value="ECO:0007669"/>
    <property type="project" value="UniProtKB-SubCell"/>
</dbReference>
<accession>A0A5C6RZB6</accession>
<dbReference type="Gene3D" id="3.40.190.170">
    <property type="entry name" value="Bacterial extracellular solute-binding protein, family 7"/>
    <property type="match status" value="1"/>
</dbReference>
<dbReference type="AlphaFoldDB" id="A0A5C6RZB6"/>
<comment type="subcellular location">
    <subcellularLocation>
        <location evidence="1">Periplasm</location>
    </subcellularLocation>
</comment>
<evidence type="ECO:0000256" key="1">
    <source>
        <dbReference type="ARBA" id="ARBA00004418"/>
    </source>
</evidence>
<sequence>MNIKMIAAASALALMAGTAGAETVLRASTFLPPNHTWNHAIEEWGQELTEKSGGELRVEIYPAGQLGPPPRQFDLVTSGAAEMAVILHGATPGRFAMTELAGLPLVTPSAGNTSQIMSRRLTEIAPDFLAEEHPGTKILWMAVTPPLKFHLADTDPTDPAALEGKRIRYAGTVWQQIIEAMGASPVPVPPAEAADAMSKGVVDGATFPYEATQSFDLAPVTKFSMEPGIASATFALVMSQSFFDGLSPELQAIIDETTGPERADWYGAKWDEGEAAGRQYMVDGGVTIVTLDPAQVDELRAEYAPIVEGAIAAVAGGGKPAQEFVDAYTQ</sequence>
<dbReference type="OrthoDB" id="7822595at2"/>
<keyword evidence="6" id="KW-1185">Reference proteome</keyword>
<feature type="signal peptide" evidence="4">
    <location>
        <begin position="1"/>
        <end position="21"/>
    </location>
</feature>
<dbReference type="CDD" id="cd13665">
    <property type="entry name" value="PBP2_TRAP_Dctp3_4"/>
    <property type="match status" value="1"/>
</dbReference>
<dbReference type="GO" id="GO:0055085">
    <property type="term" value="P:transmembrane transport"/>
    <property type="evidence" value="ECO:0007669"/>
    <property type="project" value="InterPro"/>
</dbReference>
<evidence type="ECO:0000256" key="3">
    <source>
        <dbReference type="ARBA" id="ARBA00022764"/>
    </source>
</evidence>
<keyword evidence="2 4" id="KW-0732">Signal</keyword>
<dbReference type="InterPro" id="IPR018389">
    <property type="entry name" value="DctP_fam"/>
</dbReference>
<evidence type="ECO:0000313" key="5">
    <source>
        <dbReference type="EMBL" id="TXB67444.1"/>
    </source>
</evidence>
<dbReference type="Proteomes" id="UP000321562">
    <property type="component" value="Unassembled WGS sequence"/>
</dbReference>
<keyword evidence="3" id="KW-0574">Periplasm</keyword>
<dbReference type="RefSeq" id="WP_147100136.1">
    <property type="nucleotide sequence ID" value="NZ_JBHUFH010000010.1"/>
</dbReference>
<evidence type="ECO:0000256" key="2">
    <source>
        <dbReference type="ARBA" id="ARBA00022729"/>
    </source>
</evidence>
<evidence type="ECO:0000256" key="4">
    <source>
        <dbReference type="SAM" id="SignalP"/>
    </source>
</evidence>
<name>A0A5C6RZB6_9RHOB</name>
<reference evidence="5 6" key="1">
    <citation type="submission" date="2019-08" db="EMBL/GenBank/DDBJ databases">
        <authorList>
            <person name="Ye J."/>
        </authorList>
    </citation>
    <scope>NUCLEOTIDE SEQUENCE [LARGE SCALE GENOMIC DNA]</scope>
    <source>
        <strain evidence="5 6">TK008</strain>
    </source>
</reference>
<organism evidence="5 6">
    <name type="scientific">Paracoccus aurantiacus</name>
    <dbReference type="NCBI Taxonomy" id="2599412"/>
    <lineage>
        <taxon>Bacteria</taxon>
        <taxon>Pseudomonadati</taxon>
        <taxon>Pseudomonadota</taxon>
        <taxon>Alphaproteobacteria</taxon>
        <taxon>Rhodobacterales</taxon>
        <taxon>Paracoccaceae</taxon>
        <taxon>Paracoccus</taxon>
    </lineage>
</organism>
<feature type="chain" id="PRO_5022790317" evidence="4">
    <location>
        <begin position="22"/>
        <end position="330"/>
    </location>
</feature>
<proteinExistence type="predicted"/>
<dbReference type="EMBL" id="VOPL01000007">
    <property type="protein sequence ID" value="TXB67444.1"/>
    <property type="molecule type" value="Genomic_DNA"/>
</dbReference>